<comment type="cofactor">
    <cofactor evidence="1 6">
        <name>FAD</name>
        <dbReference type="ChEBI" id="CHEBI:57692"/>
    </cofactor>
</comment>
<dbReference type="Gene3D" id="3.30.560.10">
    <property type="entry name" value="Glucose Oxidase, domain 3"/>
    <property type="match status" value="1"/>
</dbReference>
<keyword evidence="4 6" id="KW-0274">FAD</keyword>
<proteinExistence type="inferred from homology"/>
<dbReference type="PANTHER" id="PTHR11552">
    <property type="entry name" value="GLUCOSE-METHANOL-CHOLINE GMC OXIDOREDUCTASE"/>
    <property type="match status" value="1"/>
</dbReference>
<dbReference type="AlphaFoldDB" id="A0A4S8MVF3"/>
<keyword evidence="9" id="KW-1185">Reference proteome</keyword>
<evidence type="ECO:0000256" key="5">
    <source>
        <dbReference type="PIRSR" id="PIRSR000137-1"/>
    </source>
</evidence>
<dbReference type="Proteomes" id="UP000297245">
    <property type="component" value="Unassembled WGS sequence"/>
</dbReference>
<dbReference type="InterPro" id="IPR007867">
    <property type="entry name" value="GMC_OxRtase_C"/>
</dbReference>
<evidence type="ECO:0000256" key="4">
    <source>
        <dbReference type="ARBA" id="ARBA00022827"/>
    </source>
</evidence>
<comment type="similarity">
    <text evidence="2">Belongs to the GMC oxidoreductase family.</text>
</comment>
<dbReference type="Pfam" id="PF05199">
    <property type="entry name" value="GMC_oxred_C"/>
    <property type="match status" value="1"/>
</dbReference>
<feature type="active site" description="Proton donor" evidence="5">
    <location>
        <position position="544"/>
    </location>
</feature>
<dbReference type="Pfam" id="PF00732">
    <property type="entry name" value="GMC_oxred_N"/>
    <property type="match status" value="1"/>
</dbReference>
<evidence type="ECO:0000313" key="9">
    <source>
        <dbReference type="Proteomes" id="UP000297245"/>
    </source>
</evidence>
<feature type="active site" description="Proton acceptor" evidence="5">
    <location>
        <position position="587"/>
    </location>
</feature>
<sequence>MSKGSKSPKYISNLSKVGVPTSKSSSATESSTYDVIIVGGGTAGCVLASRLAEDPTINVLLLEAGGSGKSLLFSRIPAAFSKLFATKHVHRFWTEPQEHVDKKRKFWPRAKMLGGCSSINAEMAQYGAPGDFDEWAKITGDEAWSWKNFGRYFVKFENYTADERYPHVDMAVKGSGPVTVGYNSHFSESSNAFVEACKELKIPYSADFNTTGGTRGVNRVMTYIDEKGQRVTSETAYLTQDTLSKPNITVVIHAQVTKILFEKKGDETRAVGVEFAKSKGGPLYRAHSLKEVVVTAGAVHSPQILMLSGVGPREELEKHKIPVVTDLPGVGRNLTDHPTVDLYYKDKTNTAPKWMIPHSPMDVFHLIGAVIQYYTSKTGFMMSNWGEAAAFVRSDDPVVFPPEEYSADTLSKESASASDSPDLELFIIPLGYREHGKAGWPFHTLSLHCCLLRPLSRGTVTLKSSSPWDDPIMDPKYLESRDDLLKLTRGTRLVMKLAQTKPIASYIDQDYKGHRSDEMDTYKIKKSDEELMDLVKERLETLYHPASSCRMAPEKDLGVVDSRLRVYGIKGLRVCDASVFPSIVSGHTAAACYALGERGADIIKEDLGATHVPEKKQ</sequence>
<evidence type="ECO:0000256" key="3">
    <source>
        <dbReference type="ARBA" id="ARBA00022630"/>
    </source>
</evidence>
<feature type="domain" description="Glucose-methanol-choline oxidoreductase N-terminal" evidence="7">
    <location>
        <begin position="297"/>
        <end position="311"/>
    </location>
</feature>
<dbReference type="GO" id="GO:0050660">
    <property type="term" value="F:flavin adenine dinucleotide binding"/>
    <property type="evidence" value="ECO:0007669"/>
    <property type="project" value="InterPro"/>
</dbReference>
<evidence type="ECO:0000313" key="8">
    <source>
        <dbReference type="EMBL" id="THV07257.1"/>
    </source>
</evidence>
<evidence type="ECO:0000259" key="7">
    <source>
        <dbReference type="PROSITE" id="PS00624"/>
    </source>
</evidence>
<accession>A0A4S8MVF3</accession>
<dbReference type="SUPFAM" id="SSF51905">
    <property type="entry name" value="FAD/NAD(P)-binding domain"/>
    <property type="match status" value="1"/>
</dbReference>
<dbReference type="InterPro" id="IPR012132">
    <property type="entry name" value="GMC_OxRdtase"/>
</dbReference>
<dbReference type="GO" id="GO:0016614">
    <property type="term" value="F:oxidoreductase activity, acting on CH-OH group of donors"/>
    <property type="evidence" value="ECO:0007669"/>
    <property type="project" value="InterPro"/>
</dbReference>
<dbReference type="Gene3D" id="3.50.50.60">
    <property type="entry name" value="FAD/NAD(P)-binding domain"/>
    <property type="match status" value="1"/>
</dbReference>
<keyword evidence="3" id="KW-0285">Flavoprotein</keyword>
<dbReference type="EMBL" id="ML179038">
    <property type="protein sequence ID" value="THV07257.1"/>
    <property type="molecule type" value="Genomic_DNA"/>
</dbReference>
<protein>
    <submittedName>
        <fullName evidence="8">Alcohol oxidase</fullName>
    </submittedName>
</protein>
<dbReference type="InterPro" id="IPR000172">
    <property type="entry name" value="GMC_OxRdtase_N"/>
</dbReference>
<dbReference type="OrthoDB" id="269227at2759"/>
<evidence type="ECO:0000256" key="1">
    <source>
        <dbReference type="ARBA" id="ARBA00001974"/>
    </source>
</evidence>
<name>A0A4S8MVF3_DENBC</name>
<dbReference type="PROSITE" id="PS00624">
    <property type="entry name" value="GMC_OXRED_2"/>
    <property type="match status" value="1"/>
</dbReference>
<dbReference type="SUPFAM" id="SSF54373">
    <property type="entry name" value="FAD-linked reductases, C-terminal domain"/>
    <property type="match status" value="1"/>
</dbReference>
<dbReference type="PANTHER" id="PTHR11552:SF147">
    <property type="entry name" value="CHOLINE DEHYDROGENASE, MITOCHONDRIAL"/>
    <property type="match status" value="1"/>
</dbReference>
<evidence type="ECO:0000256" key="2">
    <source>
        <dbReference type="ARBA" id="ARBA00010790"/>
    </source>
</evidence>
<organism evidence="8 9">
    <name type="scientific">Dendrothele bispora (strain CBS 962.96)</name>
    <dbReference type="NCBI Taxonomy" id="1314807"/>
    <lineage>
        <taxon>Eukaryota</taxon>
        <taxon>Fungi</taxon>
        <taxon>Dikarya</taxon>
        <taxon>Basidiomycota</taxon>
        <taxon>Agaricomycotina</taxon>
        <taxon>Agaricomycetes</taxon>
        <taxon>Agaricomycetidae</taxon>
        <taxon>Agaricales</taxon>
        <taxon>Agaricales incertae sedis</taxon>
        <taxon>Dendrothele</taxon>
    </lineage>
</organism>
<evidence type="ECO:0000256" key="6">
    <source>
        <dbReference type="PIRSR" id="PIRSR000137-2"/>
    </source>
</evidence>
<dbReference type="PIRSF" id="PIRSF000137">
    <property type="entry name" value="Alcohol_oxidase"/>
    <property type="match status" value="1"/>
</dbReference>
<feature type="binding site" evidence="6">
    <location>
        <position position="256"/>
    </location>
    <ligand>
        <name>FAD</name>
        <dbReference type="ChEBI" id="CHEBI:57692"/>
    </ligand>
</feature>
<reference evidence="8 9" key="1">
    <citation type="journal article" date="2019" name="Nat. Ecol. Evol.">
        <title>Megaphylogeny resolves global patterns of mushroom evolution.</title>
        <authorList>
            <person name="Varga T."/>
            <person name="Krizsan K."/>
            <person name="Foldi C."/>
            <person name="Dima B."/>
            <person name="Sanchez-Garcia M."/>
            <person name="Sanchez-Ramirez S."/>
            <person name="Szollosi G.J."/>
            <person name="Szarkandi J.G."/>
            <person name="Papp V."/>
            <person name="Albert L."/>
            <person name="Andreopoulos W."/>
            <person name="Angelini C."/>
            <person name="Antonin V."/>
            <person name="Barry K.W."/>
            <person name="Bougher N.L."/>
            <person name="Buchanan P."/>
            <person name="Buyck B."/>
            <person name="Bense V."/>
            <person name="Catcheside P."/>
            <person name="Chovatia M."/>
            <person name="Cooper J."/>
            <person name="Damon W."/>
            <person name="Desjardin D."/>
            <person name="Finy P."/>
            <person name="Geml J."/>
            <person name="Haridas S."/>
            <person name="Hughes K."/>
            <person name="Justo A."/>
            <person name="Karasinski D."/>
            <person name="Kautmanova I."/>
            <person name="Kiss B."/>
            <person name="Kocsube S."/>
            <person name="Kotiranta H."/>
            <person name="LaButti K.M."/>
            <person name="Lechner B.E."/>
            <person name="Liimatainen K."/>
            <person name="Lipzen A."/>
            <person name="Lukacs Z."/>
            <person name="Mihaltcheva S."/>
            <person name="Morgado L.N."/>
            <person name="Niskanen T."/>
            <person name="Noordeloos M.E."/>
            <person name="Ohm R.A."/>
            <person name="Ortiz-Santana B."/>
            <person name="Ovrebo C."/>
            <person name="Racz N."/>
            <person name="Riley R."/>
            <person name="Savchenko A."/>
            <person name="Shiryaev A."/>
            <person name="Soop K."/>
            <person name="Spirin V."/>
            <person name="Szebenyi C."/>
            <person name="Tomsovsky M."/>
            <person name="Tulloss R.E."/>
            <person name="Uehling J."/>
            <person name="Grigoriev I.V."/>
            <person name="Vagvolgyi C."/>
            <person name="Papp T."/>
            <person name="Martin F.M."/>
            <person name="Miettinen O."/>
            <person name="Hibbett D.S."/>
            <person name="Nagy L.G."/>
        </authorList>
    </citation>
    <scope>NUCLEOTIDE SEQUENCE [LARGE SCALE GENOMIC DNA]</scope>
    <source>
        <strain evidence="8 9">CBS 962.96</strain>
    </source>
</reference>
<gene>
    <name evidence="8" type="ORF">K435DRAFT_742268</name>
</gene>
<dbReference type="InterPro" id="IPR036188">
    <property type="entry name" value="FAD/NAD-bd_sf"/>
</dbReference>